<dbReference type="Proteomes" id="UP001159363">
    <property type="component" value="Chromosome 13"/>
</dbReference>
<reference evidence="2 3" key="1">
    <citation type="submission" date="2023-02" db="EMBL/GenBank/DDBJ databases">
        <title>LHISI_Scaffold_Assembly.</title>
        <authorList>
            <person name="Stuart O.P."/>
            <person name="Cleave R."/>
            <person name="Magrath M.J.L."/>
            <person name="Mikheyev A.S."/>
        </authorList>
    </citation>
    <scope>NUCLEOTIDE SEQUENCE [LARGE SCALE GENOMIC DNA]</scope>
    <source>
        <strain evidence="2">Daus_M_001</strain>
        <tissue evidence="2">Leg muscle</tissue>
    </source>
</reference>
<organism evidence="2 3">
    <name type="scientific">Dryococelus australis</name>
    <dbReference type="NCBI Taxonomy" id="614101"/>
    <lineage>
        <taxon>Eukaryota</taxon>
        <taxon>Metazoa</taxon>
        <taxon>Ecdysozoa</taxon>
        <taxon>Arthropoda</taxon>
        <taxon>Hexapoda</taxon>
        <taxon>Insecta</taxon>
        <taxon>Pterygota</taxon>
        <taxon>Neoptera</taxon>
        <taxon>Polyneoptera</taxon>
        <taxon>Phasmatodea</taxon>
        <taxon>Verophasmatodea</taxon>
        <taxon>Anareolatae</taxon>
        <taxon>Phasmatidae</taxon>
        <taxon>Eurycanthinae</taxon>
        <taxon>Dryococelus</taxon>
    </lineage>
</organism>
<feature type="compositionally biased region" description="Basic and acidic residues" evidence="1">
    <location>
        <begin position="194"/>
        <end position="227"/>
    </location>
</feature>
<accession>A0ABQ9GA84</accession>
<keyword evidence="3" id="KW-1185">Reference proteome</keyword>
<proteinExistence type="predicted"/>
<evidence type="ECO:0000313" key="2">
    <source>
        <dbReference type="EMBL" id="KAJ8869178.1"/>
    </source>
</evidence>
<evidence type="ECO:0000256" key="1">
    <source>
        <dbReference type="SAM" id="MobiDB-lite"/>
    </source>
</evidence>
<protein>
    <submittedName>
        <fullName evidence="2">Uncharacterized protein</fullName>
    </submittedName>
</protein>
<sequence length="626" mass="69597">MGGVDDGSIQITTPYSKRDYAHPRCREDRPKSFSGPVVVCCLLLQPQSLTAILRRDLVPSGREGEAPWGDRRQVVATECSSLKKGSEFASVQQPMEKRPRLQDIHNCEVTADTTTIIDSIDYMIRADIADDIDAERDKTCRKVYPEHWFQNRAINGETVYSGKHLNNPGHRGRRKFELSRRLYRKATPKTARVPAKETKGAGRDGSEVSTERLRNSRGGRDIPEKTLRQAASSGTIPACKNPGATPDGNRTQFDRWEAVSWCLLTAVHSQFTQQEPVTTVQPRGNWMYSDHSQASQRGTPLHSSCDVNCQWRSVASLGETGRIPTTHRRANEEPHYTRPATSTANGEVLQAKLVLAHYCTFSVYAAGASEHQGTPLHSSCDVNCQWRSVASLGETGCIPTTHRRANKEPHYTLPATSTAKLRFQWRECKLASNRMQHGANASLPCNSSPHATARLKLLSQPTTQPAVSSHNSRWSVRSLLAKPTSGILGALRPITSSRYRRNSDGKSAIKGEHYENSLRLIATNVIFLTRENCELPRWKSSALATCLPWPPLRPTEHLKALVYATPVDDVGTLRNQNCGGLRNNQEFPRDSSTHPSNGWLMHVFLLMEGVLNISVGADDKLSHMCD</sequence>
<dbReference type="EMBL" id="JARBHB010000014">
    <property type="protein sequence ID" value="KAJ8869178.1"/>
    <property type="molecule type" value="Genomic_DNA"/>
</dbReference>
<name>A0ABQ9GA84_9NEOP</name>
<feature type="region of interest" description="Disordered" evidence="1">
    <location>
        <begin position="186"/>
        <end position="250"/>
    </location>
</feature>
<evidence type="ECO:0000313" key="3">
    <source>
        <dbReference type="Proteomes" id="UP001159363"/>
    </source>
</evidence>
<gene>
    <name evidence="2" type="ORF">PR048_030748</name>
</gene>
<comment type="caution">
    <text evidence="2">The sequence shown here is derived from an EMBL/GenBank/DDBJ whole genome shotgun (WGS) entry which is preliminary data.</text>
</comment>